<keyword evidence="1" id="KW-0812">Transmembrane</keyword>
<dbReference type="AlphaFoldDB" id="S8DZ83"/>
<gene>
    <name evidence="2" type="ORF">M569_06119</name>
</gene>
<proteinExistence type="predicted"/>
<evidence type="ECO:0000256" key="1">
    <source>
        <dbReference type="SAM" id="Phobius"/>
    </source>
</evidence>
<dbReference type="PANTHER" id="PTHR33726:SF17">
    <property type="entry name" value="OS06G0620700 PROTEIN"/>
    <property type="match status" value="1"/>
</dbReference>
<keyword evidence="1" id="KW-0472">Membrane</keyword>
<evidence type="ECO:0000313" key="2">
    <source>
        <dbReference type="EMBL" id="EPS68653.1"/>
    </source>
</evidence>
<sequence>MCIGFIRLYWPEIRWPLFDLSSIFNPSLIDDVLWSFLSCIEFIALATTLCCFFLFCGCTL</sequence>
<name>S8DZ83_9LAMI</name>
<dbReference type="Proteomes" id="UP000015453">
    <property type="component" value="Unassembled WGS sequence"/>
</dbReference>
<keyword evidence="3" id="KW-1185">Reference proteome</keyword>
<protein>
    <submittedName>
        <fullName evidence="2">Uncharacterized protein</fullName>
    </submittedName>
</protein>
<dbReference type="PANTHER" id="PTHR33726">
    <property type="entry name" value="TRANSMEMBRANE PROTEIN"/>
    <property type="match status" value="1"/>
</dbReference>
<dbReference type="OrthoDB" id="911529at2759"/>
<accession>S8DZ83</accession>
<organism evidence="2 3">
    <name type="scientific">Genlisea aurea</name>
    <dbReference type="NCBI Taxonomy" id="192259"/>
    <lineage>
        <taxon>Eukaryota</taxon>
        <taxon>Viridiplantae</taxon>
        <taxon>Streptophyta</taxon>
        <taxon>Embryophyta</taxon>
        <taxon>Tracheophyta</taxon>
        <taxon>Spermatophyta</taxon>
        <taxon>Magnoliopsida</taxon>
        <taxon>eudicotyledons</taxon>
        <taxon>Gunneridae</taxon>
        <taxon>Pentapetalae</taxon>
        <taxon>asterids</taxon>
        <taxon>lamiids</taxon>
        <taxon>Lamiales</taxon>
        <taxon>Lentibulariaceae</taxon>
        <taxon>Genlisea</taxon>
    </lineage>
</organism>
<comment type="caution">
    <text evidence="2">The sequence shown here is derived from an EMBL/GenBank/DDBJ whole genome shotgun (WGS) entry which is preliminary data.</text>
</comment>
<keyword evidence="1" id="KW-1133">Transmembrane helix</keyword>
<reference evidence="2 3" key="1">
    <citation type="journal article" date="2013" name="BMC Genomics">
        <title>The miniature genome of a carnivorous plant Genlisea aurea contains a low number of genes and short non-coding sequences.</title>
        <authorList>
            <person name="Leushkin E.V."/>
            <person name="Sutormin R.A."/>
            <person name="Nabieva E.R."/>
            <person name="Penin A.A."/>
            <person name="Kondrashov A.S."/>
            <person name="Logacheva M.D."/>
        </authorList>
    </citation>
    <scope>NUCLEOTIDE SEQUENCE [LARGE SCALE GENOMIC DNA]</scope>
</reference>
<evidence type="ECO:0000313" key="3">
    <source>
        <dbReference type="Proteomes" id="UP000015453"/>
    </source>
</evidence>
<dbReference type="EMBL" id="AUSU01002509">
    <property type="protein sequence ID" value="EPS68653.1"/>
    <property type="molecule type" value="Genomic_DNA"/>
</dbReference>
<feature type="transmembrane region" description="Helical" evidence="1">
    <location>
        <begin position="32"/>
        <end position="56"/>
    </location>
</feature>